<keyword evidence="8" id="KW-0864">Zinc transport</keyword>
<evidence type="ECO:0000256" key="10">
    <source>
        <dbReference type="ARBA" id="ARBA00023065"/>
    </source>
</evidence>
<feature type="transmembrane region" description="Helical" evidence="14">
    <location>
        <begin position="85"/>
        <end position="107"/>
    </location>
</feature>
<evidence type="ECO:0000256" key="7">
    <source>
        <dbReference type="ARBA" id="ARBA00022833"/>
    </source>
</evidence>
<feature type="transmembrane region" description="Helical" evidence="14">
    <location>
        <begin position="213"/>
        <end position="235"/>
    </location>
</feature>
<feature type="transmembrane region" description="Helical" evidence="14">
    <location>
        <begin position="128"/>
        <end position="148"/>
    </location>
</feature>
<evidence type="ECO:0000256" key="8">
    <source>
        <dbReference type="ARBA" id="ARBA00022906"/>
    </source>
</evidence>
<keyword evidence="10" id="KW-0406">Ion transport</keyword>
<name>A0A450RTM2_9GAMM</name>
<evidence type="ECO:0000313" key="16">
    <source>
        <dbReference type="EMBL" id="VFJ48119.1"/>
    </source>
</evidence>
<dbReference type="GO" id="GO:0043190">
    <property type="term" value="C:ATP-binding cassette (ABC) transporter complex"/>
    <property type="evidence" value="ECO:0007669"/>
    <property type="project" value="InterPro"/>
</dbReference>
<evidence type="ECO:0000256" key="9">
    <source>
        <dbReference type="ARBA" id="ARBA00022989"/>
    </source>
</evidence>
<dbReference type="InterPro" id="IPR037294">
    <property type="entry name" value="ABC_BtuC-like"/>
</dbReference>
<feature type="transmembrane region" description="Helical" evidence="14">
    <location>
        <begin position="6"/>
        <end position="28"/>
    </location>
</feature>
<dbReference type="PANTHER" id="PTHR30477">
    <property type="entry name" value="ABC-TRANSPORTER METAL-BINDING PROTEIN"/>
    <property type="match status" value="1"/>
</dbReference>
<feature type="transmembrane region" description="Helical" evidence="14">
    <location>
        <begin position="40"/>
        <end position="73"/>
    </location>
</feature>
<feature type="transmembrane region" description="Helical" evidence="14">
    <location>
        <begin position="168"/>
        <end position="201"/>
    </location>
</feature>
<evidence type="ECO:0000256" key="14">
    <source>
        <dbReference type="SAM" id="Phobius"/>
    </source>
</evidence>
<dbReference type="SUPFAM" id="SSF81345">
    <property type="entry name" value="ABC transporter involved in vitamin B12 uptake, BtuC"/>
    <property type="match status" value="1"/>
</dbReference>
<evidence type="ECO:0000256" key="13">
    <source>
        <dbReference type="RuleBase" id="RU003943"/>
    </source>
</evidence>
<comment type="function">
    <text evidence="1">Involved in the high-affinity zinc uptake transport system.</text>
</comment>
<keyword evidence="6 13" id="KW-0812">Transmembrane</keyword>
<evidence type="ECO:0000256" key="3">
    <source>
        <dbReference type="ARBA" id="ARBA00008034"/>
    </source>
</evidence>
<evidence type="ECO:0000256" key="1">
    <source>
        <dbReference type="ARBA" id="ARBA00002313"/>
    </source>
</evidence>
<dbReference type="AlphaFoldDB" id="A0A450RTM2"/>
<gene>
    <name evidence="15" type="ORF">BECKDK2373B_GA0170837_100175</name>
    <name evidence="16" type="ORF">BECKDK2373C_GA0170839_102015</name>
</gene>
<keyword evidence="11 14" id="KW-0472">Membrane</keyword>
<reference evidence="15" key="1">
    <citation type="submission" date="2019-02" db="EMBL/GenBank/DDBJ databases">
        <authorList>
            <person name="Gruber-Vodicka R. H."/>
            <person name="Seah K. B. B."/>
        </authorList>
    </citation>
    <scope>NUCLEOTIDE SEQUENCE</scope>
    <source>
        <strain evidence="16">BECK_DK161</strain>
        <strain evidence="15">BECK_DK47</strain>
    </source>
</reference>
<proteinExistence type="inferred from homology"/>
<protein>
    <recommendedName>
        <fullName evidence="12">High-affinity zinc uptake system membrane protein ZnuB</fullName>
    </recommendedName>
</protein>
<dbReference type="EMBL" id="CAADEY010000020">
    <property type="protein sequence ID" value="VFJ48119.1"/>
    <property type="molecule type" value="Genomic_DNA"/>
</dbReference>
<evidence type="ECO:0000256" key="6">
    <source>
        <dbReference type="ARBA" id="ARBA00022692"/>
    </source>
</evidence>
<evidence type="ECO:0000256" key="12">
    <source>
        <dbReference type="ARBA" id="ARBA00040080"/>
    </source>
</evidence>
<feature type="transmembrane region" description="Helical" evidence="14">
    <location>
        <begin position="241"/>
        <end position="261"/>
    </location>
</feature>
<evidence type="ECO:0000313" key="15">
    <source>
        <dbReference type="EMBL" id="VFJ42452.1"/>
    </source>
</evidence>
<evidence type="ECO:0000256" key="11">
    <source>
        <dbReference type="ARBA" id="ARBA00023136"/>
    </source>
</evidence>
<keyword evidence="9 14" id="KW-1133">Transmembrane helix</keyword>
<dbReference type="CDD" id="cd06550">
    <property type="entry name" value="TM_ABC_iron-siderophores_like"/>
    <property type="match status" value="1"/>
</dbReference>
<dbReference type="GO" id="GO:0006829">
    <property type="term" value="P:zinc ion transport"/>
    <property type="evidence" value="ECO:0007669"/>
    <property type="project" value="UniProtKB-KW"/>
</dbReference>
<dbReference type="PANTHER" id="PTHR30477:SF23">
    <property type="entry name" value="HIGH-AFFINITY ZINC UPTAKE SYSTEM MEMBRANE PROTEIN ZNUB"/>
    <property type="match status" value="1"/>
</dbReference>
<organism evidence="15">
    <name type="scientific">Candidatus Kentrum sp. DK</name>
    <dbReference type="NCBI Taxonomy" id="2126562"/>
    <lineage>
        <taxon>Bacteria</taxon>
        <taxon>Pseudomonadati</taxon>
        <taxon>Pseudomonadota</taxon>
        <taxon>Gammaproteobacteria</taxon>
        <taxon>Candidatus Kentrum</taxon>
    </lineage>
</organism>
<dbReference type="EMBL" id="CAADEX010000001">
    <property type="protein sequence ID" value="VFJ42452.1"/>
    <property type="molecule type" value="Genomic_DNA"/>
</dbReference>
<dbReference type="GO" id="GO:0055085">
    <property type="term" value="P:transmembrane transport"/>
    <property type="evidence" value="ECO:0007669"/>
    <property type="project" value="InterPro"/>
</dbReference>
<dbReference type="Pfam" id="PF00950">
    <property type="entry name" value="ABC-3"/>
    <property type="match status" value="1"/>
</dbReference>
<evidence type="ECO:0000256" key="2">
    <source>
        <dbReference type="ARBA" id="ARBA00004651"/>
    </source>
</evidence>
<evidence type="ECO:0000256" key="4">
    <source>
        <dbReference type="ARBA" id="ARBA00022448"/>
    </source>
</evidence>
<dbReference type="InterPro" id="IPR001626">
    <property type="entry name" value="ABC_TroCD"/>
</dbReference>
<dbReference type="Gene3D" id="1.10.3470.10">
    <property type="entry name" value="ABC transporter involved in vitamin B12 uptake, BtuC"/>
    <property type="match status" value="1"/>
</dbReference>
<comment type="similarity">
    <text evidence="3 13">Belongs to the ABC-3 integral membrane protein family.</text>
</comment>
<dbReference type="GO" id="GO:0010043">
    <property type="term" value="P:response to zinc ion"/>
    <property type="evidence" value="ECO:0007669"/>
    <property type="project" value="TreeGrafter"/>
</dbReference>
<accession>A0A450RTM2</accession>
<sequence>MDDFLLRALAGGAVIAMVAGPLGCVVVWRRMAYFGAALSHSALLGIALGFLIGVSTEIGILAFCLLFAMALALLERQKILASDTLLGILAHGSLALGLITITLMDQLRIDLNAYLFGDILAITGQDLYLIHGLAVLVLGALALIWRPLLSATIQEDLAAVEGVPVERVRFVFILMMACVIAIGMKVVGVLLIVSLLIIPPAAARPISHTPERMAIVSSFFGVASVVAGLGASVYWDVPTGPAIVVAATVLFLSVAGITLLVRGR</sequence>
<keyword evidence="4 13" id="KW-0813">Transport</keyword>
<evidence type="ECO:0000256" key="5">
    <source>
        <dbReference type="ARBA" id="ARBA00022475"/>
    </source>
</evidence>
<keyword evidence="7" id="KW-0862">Zinc</keyword>
<comment type="subcellular location">
    <subcellularLocation>
        <location evidence="2 13">Cell membrane</location>
        <topology evidence="2 13">Multi-pass membrane protein</topology>
    </subcellularLocation>
</comment>
<keyword evidence="5" id="KW-1003">Cell membrane</keyword>